<feature type="compositionally biased region" description="Low complexity" evidence="1">
    <location>
        <begin position="22"/>
        <end position="31"/>
    </location>
</feature>
<evidence type="ECO:0000313" key="3">
    <source>
        <dbReference type="Proteomes" id="UP000541444"/>
    </source>
</evidence>
<organism evidence="2 3">
    <name type="scientific">Kingdonia uniflora</name>
    <dbReference type="NCBI Taxonomy" id="39325"/>
    <lineage>
        <taxon>Eukaryota</taxon>
        <taxon>Viridiplantae</taxon>
        <taxon>Streptophyta</taxon>
        <taxon>Embryophyta</taxon>
        <taxon>Tracheophyta</taxon>
        <taxon>Spermatophyta</taxon>
        <taxon>Magnoliopsida</taxon>
        <taxon>Ranunculales</taxon>
        <taxon>Circaeasteraceae</taxon>
        <taxon>Kingdonia</taxon>
    </lineage>
</organism>
<dbReference type="EMBL" id="JACGCM010000375">
    <property type="protein sequence ID" value="KAF6172971.1"/>
    <property type="molecule type" value="Genomic_DNA"/>
</dbReference>
<feature type="region of interest" description="Disordered" evidence="1">
    <location>
        <begin position="19"/>
        <end position="46"/>
    </location>
</feature>
<name>A0A7J7P0M0_9MAGN</name>
<dbReference type="AlphaFoldDB" id="A0A7J7P0M0"/>
<gene>
    <name evidence="2" type="ORF">GIB67_006347</name>
</gene>
<evidence type="ECO:0000256" key="1">
    <source>
        <dbReference type="SAM" id="MobiDB-lite"/>
    </source>
</evidence>
<comment type="caution">
    <text evidence="2">The sequence shown here is derived from an EMBL/GenBank/DDBJ whole genome shotgun (WGS) entry which is preliminary data.</text>
</comment>
<sequence length="123" mass="13309">MAMAYASSMAVLGTSLPTLTKSSRSSATSISPYLPPRPSTLSISTSSKLFPESRRFASVQTRASSSEESSGSLEVGEVFEDLKGKVRSMLLIFFSKLVLPCFPSEICITPFKGELIQTENLTF</sequence>
<keyword evidence="3" id="KW-1185">Reference proteome</keyword>
<accession>A0A7J7P0M0</accession>
<evidence type="ECO:0000313" key="2">
    <source>
        <dbReference type="EMBL" id="KAF6172971.1"/>
    </source>
</evidence>
<proteinExistence type="predicted"/>
<reference evidence="2 3" key="1">
    <citation type="journal article" date="2020" name="IScience">
        <title>Genome Sequencing of the Endangered Kingdonia uniflora (Circaeasteraceae, Ranunculales) Reveals Potential Mechanisms of Evolutionary Specialization.</title>
        <authorList>
            <person name="Sun Y."/>
            <person name="Deng T."/>
            <person name="Zhang A."/>
            <person name="Moore M.J."/>
            <person name="Landis J.B."/>
            <person name="Lin N."/>
            <person name="Zhang H."/>
            <person name="Zhang X."/>
            <person name="Huang J."/>
            <person name="Zhang X."/>
            <person name="Sun H."/>
            <person name="Wang H."/>
        </authorList>
    </citation>
    <scope>NUCLEOTIDE SEQUENCE [LARGE SCALE GENOMIC DNA]</scope>
    <source>
        <strain evidence="2">TB1705</strain>
        <tissue evidence="2">Leaf</tissue>
    </source>
</reference>
<dbReference type="Proteomes" id="UP000541444">
    <property type="component" value="Unassembled WGS sequence"/>
</dbReference>
<protein>
    <submittedName>
        <fullName evidence="2">Uncharacterized protein</fullName>
    </submittedName>
</protein>